<feature type="non-terminal residue" evidence="8">
    <location>
        <position position="1"/>
    </location>
</feature>
<keyword evidence="5 6" id="KW-0472">Membrane</keyword>
<organism evidence="8">
    <name type="scientific">marine sediment metagenome</name>
    <dbReference type="NCBI Taxonomy" id="412755"/>
    <lineage>
        <taxon>unclassified sequences</taxon>
        <taxon>metagenomes</taxon>
        <taxon>ecological metagenomes</taxon>
    </lineage>
</organism>
<evidence type="ECO:0000259" key="7">
    <source>
        <dbReference type="Pfam" id="PF12698"/>
    </source>
</evidence>
<dbReference type="GO" id="GO:0005886">
    <property type="term" value="C:plasma membrane"/>
    <property type="evidence" value="ECO:0007669"/>
    <property type="project" value="UniProtKB-SubCell"/>
</dbReference>
<evidence type="ECO:0000256" key="1">
    <source>
        <dbReference type="ARBA" id="ARBA00004651"/>
    </source>
</evidence>
<feature type="transmembrane region" description="Helical" evidence="6">
    <location>
        <begin position="47"/>
        <end position="72"/>
    </location>
</feature>
<feature type="transmembrane region" description="Helical" evidence="6">
    <location>
        <begin position="93"/>
        <end position="118"/>
    </location>
</feature>
<keyword evidence="4 6" id="KW-1133">Transmembrane helix</keyword>
<keyword evidence="2" id="KW-1003">Cell membrane</keyword>
<comment type="caution">
    <text evidence="8">The sequence shown here is derived from an EMBL/GenBank/DDBJ whole genome shotgun (WGS) entry which is preliminary data.</text>
</comment>
<dbReference type="PANTHER" id="PTHR30294:SF29">
    <property type="entry name" value="MULTIDRUG ABC TRANSPORTER PERMEASE YBHS-RELATED"/>
    <property type="match status" value="1"/>
</dbReference>
<proteinExistence type="predicted"/>
<dbReference type="PANTHER" id="PTHR30294">
    <property type="entry name" value="MEMBRANE COMPONENT OF ABC TRANSPORTER YHHJ-RELATED"/>
    <property type="match status" value="1"/>
</dbReference>
<reference evidence="8" key="1">
    <citation type="journal article" date="2014" name="Front. Microbiol.">
        <title>High frequency of phylogenetically diverse reductive dehalogenase-homologous genes in deep subseafloor sedimentary metagenomes.</title>
        <authorList>
            <person name="Kawai M."/>
            <person name="Futagami T."/>
            <person name="Toyoda A."/>
            <person name="Takaki Y."/>
            <person name="Nishi S."/>
            <person name="Hori S."/>
            <person name="Arai W."/>
            <person name="Tsubouchi T."/>
            <person name="Morono Y."/>
            <person name="Uchiyama I."/>
            <person name="Ito T."/>
            <person name="Fujiyama A."/>
            <person name="Inagaki F."/>
            <person name="Takami H."/>
        </authorList>
    </citation>
    <scope>NUCLEOTIDE SEQUENCE</scope>
    <source>
        <strain evidence="8">Expedition CK06-06</strain>
    </source>
</reference>
<dbReference type="InterPro" id="IPR051449">
    <property type="entry name" value="ABC-2_transporter_component"/>
</dbReference>
<evidence type="ECO:0000256" key="5">
    <source>
        <dbReference type="ARBA" id="ARBA00023136"/>
    </source>
</evidence>
<gene>
    <name evidence="8" type="ORF">S03H2_25110</name>
</gene>
<evidence type="ECO:0000256" key="4">
    <source>
        <dbReference type="ARBA" id="ARBA00022989"/>
    </source>
</evidence>
<name>X1EDP3_9ZZZZ</name>
<dbReference type="Pfam" id="PF12698">
    <property type="entry name" value="ABC2_membrane_3"/>
    <property type="match status" value="1"/>
</dbReference>
<evidence type="ECO:0000256" key="3">
    <source>
        <dbReference type="ARBA" id="ARBA00022692"/>
    </source>
</evidence>
<accession>X1EDP3</accession>
<comment type="subcellular location">
    <subcellularLocation>
        <location evidence="1">Cell membrane</location>
        <topology evidence="1">Multi-pass membrane protein</topology>
    </subcellularLocation>
</comment>
<dbReference type="EMBL" id="BARU01014119">
    <property type="protein sequence ID" value="GAH31416.1"/>
    <property type="molecule type" value="Genomic_DNA"/>
</dbReference>
<sequence length="167" mass="18156">ATNANSAAIAIGYAGLITGQFNQRIAGVERPVSMRQKILYNPEGESVYYMVPGIVAVLLTMITAMLTSMGIVREREVGTLEQLMVTPISTPAFILGKTIPFAVIGFVEMSIALAFGILWFNIPFAGSWTLLYSLSFIYLFTALGVGMFISTVTSTQQQAMFYAWSGD</sequence>
<keyword evidence="3 6" id="KW-0812">Transmembrane</keyword>
<feature type="domain" description="ABC-2 type transporter transmembrane" evidence="7">
    <location>
        <begin position="20"/>
        <end position="161"/>
    </location>
</feature>
<feature type="transmembrane region" description="Helical" evidence="6">
    <location>
        <begin position="130"/>
        <end position="152"/>
    </location>
</feature>
<evidence type="ECO:0000313" key="8">
    <source>
        <dbReference type="EMBL" id="GAH31416.1"/>
    </source>
</evidence>
<protein>
    <recommendedName>
        <fullName evidence="7">ABC-2 type transporter transmembrane domain-containing protein</fullName>
    </recommendedName>
</protein>
<dbReference type="AlphaFoldDB" id="X1EDP3"/>
<evidence type="ECO:0000256" key="2">
    <source>
        <dbReference type="ARBA" id="ARBA00022475"/>
    </source>
</evidence>
<dbReference type="InterPro" id="IPR013525">
    <property type="entry name" value="ABC2_TM"/>
</dbReference>
<evidence type="ECO:0000256" key="6">
    <source>
        <dbReference type="SAM" id="Phobius"/>
    </source>
</evidence>
<dbReference type="GO" id="GO:0140359">
    <property type="term" value="F:ABC-type transporter activity"/>
    <property type="evidence" value="ECO:0007669"/>
    <property type="project" value="InterPro"/>
</dbReference>